<dbReference type="PANTHER" id="PTHR43586:SF15">
    <property type="entry name" value="BLR3095 PROTEIN"/>
    <property type="match status" value="1"/>
</dbReference>
<dbReference type="Proteomes" id="UP001148313">
    <property type="component" value="Unassembled WGS sequence"/>
</dbReference>
<dbReference type="GO" id="GO:0008483">
    <property type="term" value="F:transaminase activity"/>
    <property type="evidence" value="ECO:0007669"/>
    <property type="project" value="UniProtKB-KW"/>
</dbReference>
<dbReference type="SUPFAM" id="SSF53383">
    <property type="entry name" value="PLP-dependent transferases"/>
    <property type="match status" value="1"/>
</dbReference>
<dbReference type="InterPro" id="IPR015421">
    <property type="entry name" value="PyrdxlP-dep_Trfase_major"/>
</dbReference>
<comment type="similarity">
    <text evidence="3">Belongs to the class-V pyridoxal-phosphate-dependent aminotransferase family.</text>
</comment>
<dbReference type="Pfam" id="PF00266">
    <property type="entry name" value="Aminotran_5"/>
    <property type="match status" value="1"/>
</dbReference>
<protein>
    <submittedName>
        <fullName evidence="6">Aminotransferase class V-fold PLP-dependent enzyme</fullName>
    </submittedName>
</protein>
<keyword evidence="6" id="KW-0808">Transferase</keyword>
<evidence type="ECO:0000313" key="6">
    <source>
        <dbReference type="EMBL" id="MDA4847838.1"/>
    </source>
</evidence>
<dbReference type="PROSITE" id="PS00595">
    <property type="entry name" value="AA_TRANSFER_CLASS_5"/>
    <property type="match status" value="1"/>
</dbReference>
<organism evidence="6 7">
    <name type="scientific">Hoeflea poritis</name>
    <dbReference type="NCBI Taxonomy" id="2993659"/>
    <lineage>
        <taxon>Bacteria</taxon>
        <taxon>Pseudomonadati</taxon>
        <taxon>Pseudomonadota</taxon>
        <taxon>Alphaproteobacteria</taxon>
        <taxon>Hyphomicrobiales</taxon>
        <taxon>Rhizobiaceae</taxon>
        <taxon>Hoeflea</taxon>
    </lineage>
</organism>
<sequence length="395" mass="44045">MEVASVEDHSALGTFEEVAELFPIAGLRSYLNNASIGPMSTPVIEAVNGFLEDVRDHGRNNYPHWCDYAETQIKSRIARLIGCHRSEIAFVKNTTEGLCNVANGLSWRSGDNVVLPDREYPSNVYCWTHLERHGVEVRWARSQDGRYPVDAVRDAINERTRIVSISPVQFSTGFRHDLALTSELCRQKGVLLNLDAIQWVGSMALDLSQYHVDFMSAGGHKWLLAPIGTGIFYCNQSALDQLRPPNVGYHSTDKGEAHLDYGLVYRDGAARFEEALANFPGIWGLDAAVKLQLSIGSERIEQHILGLVDDAAERLQELGFDTLRSPVRSERSGLLCFSRSGIDLARVENGLRDAGVDLAIRDGRFRISPSYFNRTSDIDRLIEALRNLTGMRPAK</sequence>
<keyword evidence="7" id="KW-1185">Reference proteome</keyword>
<dbReference type="InterPro" id="IPR015424">
    <property type="entry name" value="PyrdxlP-dep_Trfase"/>
</dbReference>
<feature type="domain" description="Aminotransferase class V" evidence="5">
    <location>
        <begin position="30"/>
        <end position="364"/>
    </location>
</feature>
<evidence type="ECO:0000313" key="7">
    <source>
        <dbReference type="Proteomes" id="UP001148313"/>
    </source>
</evidence>
<name>A0ABT4VV32_9HYPH</name>
<evidence type="ECO:0000256" key="4">
    <source>
        <dbReference type="RuleBase" id="RU004504"/>
    </source>
</evidence>
<evidence type="ECO:0000259" key="5">
    <source>
        <dbReference type="Pfam" id="PF00266"/>
    </source>
</evidence>
<keyword evidence="2" id="KW-0663">Pyridoxal phosphate</keyword>
<evidence type="ECO:0000256" key="2">
    <source>
        <dbReference type="ARBA" id="ARBA00022898"/>
    </source>
</evidence>
<evidence type="ECO:0000256" key="1">
    <source>
        <dbReference type="ARBA" id="ARBA00001933"/>
    </source>
</evidence>
<dbReference type="Gene3D" id="3.40.640.10">
    <property type="entry name" value="Type I PLP-dependent aspartate aminotransferase-like (Major domain)"/>
    <property type="match status" value="1"/>
</dbReference>
<proteinExistence type="inferred from homology"/>
<comment type="cofactor">
    <cofactor evidence="1 4">
        <name>pyridoxal 5'-phosphate</name>
        <dbReference type="ChEBI" id="CHEBI:597326"/>
    </cofactor>
</comment>
<comment type="caution">
    <text evidence="6">The sequence shown here is derived from an EMBL/GenBank/DDBJ whole genome shotgun (WGS) entry which is preliminary data.</text>
</comment>
<accession>A0ABT4VV32</accession>
<dbReference type="Gene3D" id="3.90.1150.10">
    <property type="entry name" value="Aspartate Aminotransferase, domain 1"/>
    <property type="match status" value="1"/>
</dbReference>
<keyword evidence="6" id="KW-0032">Aminotransferase</keyword>
<evidence type="ECO:0000256" key="3">
    <source>
        <dbReference type="RuleBase" id="RU004075"/>
    </source>
</evidence>
<dbReference type="PANTHER" id="PTHR43586">
    <property type="entry name" value="CYSTEINE DESULFURASE"/>
    <property type="match status" value="1"/>
</dbReference>
<dbReference type="RefSeq" id="WP_271091680.1">
    <property type="nucleotide sequence ID" value="NZ_JAPJZH010000016.1"/>
</dbReference>
<dbReference type="EMBL" id="JAPJZH010000016">
    <property type="protein sequence ID" value="MDA4847838.1"/>
    <property type="molecule type" value="Genomic_DNA"/>
</dbReference>
<dbReference type="InterPro" id="IPR020578">
    <property type="entry name" value="Aminotrans_V_PyrdxlP_BS"/>
</dbReference>
<dbReference type="InterPro" id="IPR000192">
    <property type="entry name" value="Aminotrans_V_dom"/>
</dbReference>
<reference evidence="6" key="1">
    <citation type="submission" date="2022-11" db="EMBL/GenBank/DDBJ databases">
        <title>Hoeflea poritis sp. nov., isolated from scleractinian coral Porites lutea.</title>
        <authorList>
            <person name="Zhang G."/>
            <person name="Wei Q."/>
            <person name="Cai L."/>
        </authorList>
    </citation>
    <scope>NUCLEOTIDE SEQUENCE</scope>
    <source>
        <strain evidence="6">E7-10</strain>
    </source>
</reference>
<gene>
    <name evidence="6" type="ORF">OOZ53_20935</name>
</gene>
<dbReference type="InterPro" id="IPR015422">
    <property type="entry name" value="PyrdxlP-dep_Trfase_small"/>
</dbReference>